<evidence type="ECO:0000313" key="2">
    <source>
        <dbReference type="Proteomes" id="UP000028045"/>
    </source>
</evidence>
<organism evidence="1 2">
    <name type="scientific">Stachybotrys chartarum (strain CBS 109288 / IBT 7711)</name>
    <name type="common">Toxic black mold</name>
    <name type="synonym">Stilbospora chartarum</name>
    <dbReference type="NCBI Taxonomy" id="1280523"/>
    <lineage>
        <taxon>Eukaryota</taxon>
        <taxon>Fungi</taxon>
        <taxon>Dikarya</taxon>
        <taxon>Ascomycota</taxon>
        <taxon>Pezizomycotina</taxon>
        <taxon>Sordariomycetes</taxon>
        <taxon>Hypocreomycetidae</taxon>
        <taxon>Hypocreales</taxon>
        <taxon>Stachybotryaceae</taxon>
        <taxon>Stachybotrys</taxon>
    </lineage>
</organism>
<gene>
    <name evidence="1" type="ORF">S7711_01699</name>
</gene>
<accession>A0A084AVB5</accession>
<dbReference type="AlphaFoldDB" id="A0A084AVB5"/>
<keyword evidence="2" id="KW-1185">Reference proteome</keyword>
<evidence type="ECO:0000313" key="1">
    <source>
        <dbReference type="EMBL" id="KEY69244.1"/>
    </source>
</evidence>
<proteinExistence type="predicted"/>
<name>A0A084AVB5_STACB</name>
<dbReference type="HOGENOM" id="CLU_1054393_0_0_1"/>
<dbReference type="OrthoDB" id="5429634at2759"/>
<dbReference type="EMBL" id="KL648534">
    <property type="protein sequence ID" value="KEY69244.1"/>
    <property type="molecule type" value="Genomic_DNA"/>
</dbReference>
<reference evidence="1 2" key="1">
    <citation type="journal article" date="2014" name="BMC Genomics">
        <title>Comparative genome sequencing reveals chemotype-specific gene clusters in the toxigenic black mold Stachybotrys.</title>
        <authorList>
            <person name="Semeiks J."/>
            <person name="Borek D."/>
            <person name="Otwinowski Z."/>
            <person name="Grishin N.V."/>
        </authorList>
    </citation>
    <scope>NUCLEOTIDE SEQUENCE [LARGE SCALE GENOMIC DNA]</scope>
    <source>
        <strain evidence="2">CBS 109288 / IBT 7711</strain>
    </source>
</reference>
<sequence>MYGVWSLGLGTLDARAMLSLNPNTKTAVMAILANIQQTFLAGIYLIYNPLVALISPTAQQTGPPLLGMPLSWGVAILLLQSLLHWLFSQSLLLVHAQVFDYVRNIEGTPTLAEIWAGCGYSLVGAVLAISGACHPLSAFPSVLATSSSRHNRESQRITSLETQYLYSPQSHRSEDFITMADGLDWMEISTSYSNTNEDCLFRLQGTTDYKKFREIIMGVLLLVVNYQLDEMGAEGLLSLHPGVWANEGRELQEILKVSKDAALV</sequence>
<protein>
    <submittedName>
        <fullName evidence="1">Uncharacterized protein</fullName>
    </submittedName>
</protein>
<dbReference type="Proteomes" id="UP000028045">
    <property type="component" value="Unassembled WGS sequence"/>
</dbReference>